<protein>
    <submittedName>
        <fullName evidence="1">Transcriptional regulator</fullName>
    </submittedName>
</protein>
<organism evidence="1 2">
    <name type="scientific">Cohnella xylanilytica</name>
    <dbReference type="NCBI Taxonomy" id="557555"/>
    <lineage>
        <taxon>Bacteria</taxon>
        <taxon>Bacillati</taxon>
        <taxon>Bacillota</taxon>
        <taxon>Bacilli</taxon>
        <taxon>Bacillales</taxon>
        <taxon>Paenibacillaceae</taxon>
        <taxon>Cohnella</taxon>
    </lineage>
</organism>
<keyword evidence="2" id="KW-1185">Reference proteome</keyword>
<sequence>MPGFEEKYEEWMRANVSSETNPRRRERLEKGLSHGSVEFLRSIWFPAAGSFDHLHPEWEVRDLNGGYRYIDLAYRPGGAMGGIEIQDYGSHARDLDTRRFKDLCWRHGLLALDGWTLLPIAYPSIKEEPQRCKQLVLAFIGKFVATDVPVALDWLEAETVHYARRLLRPFSPSELAGHLRITANHARRLLNRLVEMGILSVASGNQRHRTFVLPSDDSGVNGKKLSTRR</sequence>
<dbReference type="Proteomes" id="UP000553776">
    <property type="component" value="Unassembled WGS sequence"/>
</dbReference>
<gene>
    <name evidence="1" type="ORF">H7B90_12625</name>
</gene>
<accession>A0A841TZ56</accession>
<dbReference type="AlphaFoldDB" id="A0A841TZ56"/>
<proteinExistence type="predicted"/>
<dbReference type="RefSeq" id="WP_185136235.1">
    <property type="nucleotide sequence ID" value="NZ_JACJVR010000050.1"/>
</dbReference>
<name>A0A841TZ56_9BACL</name>
<evidence type="ECO:0000313" key="2">
    <source>
        <dbReference type="Proteomes" id="UP000553776"/>
    </source>
</evidence>
<evidence type="ECO:0000313" key="1">
    <source>
        <dbReference type="EMBL" id="MBB6692248.1"/>
    </source>
</evidence>
<dbReference type="EMBL" id="JACJVR010000050">
    <property type="protein sequence ID" value="MBB6692248.1"/>
    <property type="molecule type" value="Genomic_DNA"/>
</dbReference>
<comment type="caution">
    <text evidence="1">The sequence shown here is derived from an EMBL/GenBank/DDBJ whole genome shotgun (WGS) entry which is preliminary data.</text>
</comment>
<reference evidence="1 2" key="1">
    <citation type="submission" date="2020-08" db="EMBL/GenBank/DDBJ databases">
        <title>Cohnella phylogeny.</title>
        <authorList>
            <person name="Dunlap C."/>
        </authorList>
    </citation>
    <scope>NUCLEOTIDE SEQUENCE [LARGE SCALE GENOMIC DNA]</scope>
    <source>
        <strain evidence="1 2">DSM 25239</strain>
    </source>
</reference>